<dbReference type="AlphaFoldDB" id="A0A848I9B3"/>
<accession>A0A848I9B3</accession>
<evidence type="ECO:0000259" key="3">
    <source>
        <dbReference type="Pfam" id="PF00294"/>
    </source>
</evidence>
<dbReference type="Pfam" id="PF00294">
    <property type="entry name" value="PfkB"/>
    <property type="match status" value="2"/>
</dbReference>
<dbReference type="InterPro" id="IPR011611">
    <property type="entry name" value="PfkB_dom"/>
</dbReference>
<sequence>MSRIVAVGDNVVDCYPALEQMFPGGNCLNVAVLACRAGAQTGYVGAIGRDDAGRAIEAALAAEGVDVTHLRTPGGQTAYCVIGHQGADRIFLRADLGVSRFEPSESDFAFVDDFDAVHVGQSSGLDAHLERFARKSRLSYDFSTRRDTAHRATVAPHCFLASISGGDLSREEGLQMVKQVIAGGASWCLLTRGEKGAMLASKSAVFEIPAAPTIVVDTLGAGDTFIAWTLTGLLHGNAPQDILSAAALAAANTCTRMGALGHGAPMSIG</sequence>
<dbReference type="PANTHER" id="PTHR10584:SF166">
    <property type="entry name" value="RIBOKINASE"/>
    <property type="match status" value="1"/>
</dbReference>
<evidence type="ECO:0000256" key="1">
    <source>
        <dbReference type="ARBA" id="ARBA00022679"/>
    </source>
</evidence>
<keyword evidence="1" id="KW-0808">Transferase</keyword>
<name>A0A848I9B3_9BURK</name>
<dbReference type="EMBL" id="JABBGJ010000013">
    <property type="protein sequence ID" value="NML99067.1"/>
    <property type="molecule type" value="Genomic_DNA"/>
</dbReference>
<keyword evidence="2 4" id="KW-0418">Kinase</keyword>
<protein>
    <submittedName>
        <fullName evidence="4">Ribokinase</fullName>
    </submittedName>
</protein>
<comment type="caution">
    <text evidence="4">The sequence shown here is derived from an EMBL/GenBank/DDBJ whole genome shotgun (WGS) entry which is preliminary data.</text>
</comment>
<gene>
    <name evidence="4" type="ORF">HHL24_14090</name>
</gene>
<evidence type="ECO:0000256" key="2">
    <source>
        <dbReference type="ARBA" id="ARBA00022777"/>
    </source>
</evidence>
<dbReference type="SUPFAM" id="SSF53613">
    <property type="entry name" value="Ribokinase-like"/>
    <property type="match status" value="1"/>
</dbReference>
<dbReference type="Gene3D" id="3.40.1190.20">
    <property type="match status" value="1"/>
</dbReference>
<dbReference type="InterPro" id="IPR029056">
    <property type="entry name" value="Ribokinase-like"/>
</dbReference>
<organism evidence="4 5">
    <name type="scientific">Paraburkholderia polaris</name>
    <dbReference type="NCBI Taxonomy" id="2728848"/>
    <lineage>
        <taxon>Bacteria</taxon>
        <taxon>Pseudomonadati</taxon>
        <taxon>Pseudomonadota</taxon>
        <taxon>Betaproteobacteria</taxon>
        <taxon>Burkholderiales</taxon>
        <taxon>Burkholderiaceae</taxon>
        <taxon>Paraburkholderia</taxon>
    </lineage>
</organism>
<dbReference type="PROSITE" id="PS51257">
    <property type="entry name" value="PROKAR_LIPOPROTEIN"/>
    <property type="match status" value="1"/>
</dbReference>
<feature type="domain" description="Carbohydrate kinase PfkB" evidence="3">
    <location>
        <begin position="20"/>
        <end position="121"/>
    </location>
</feature>
<feature type="domain" description="Carbohydrate kinase PfkB" evidence="3">
    <location>
        <begin position="169"/>
        <end position="259"/>
    </location>
</feature>
<dbReference type="Proteomes" id="UP000544134">
    <property type="component" value="Unassembled WGS sequence"/>
</dbReference>
<proteinExistence type="predicted"/>
<dbReference type="PANTHER" id="PTHR10584">
    <property type="entry name" value="SUGAR KINASE"/>
    <property type="match status" value="1"/>
</dbReference>
<dbReference type="GO" id="GO:0016301">
    <property type="term" value="F:kinase activity"/>
    <property type="evidence" value="ECO:0007669"/>
    <property type="project" value="UniProtKB-KW"/>
</dbReference>
<keyword evidence="5" id="KW-1185">Reference proteome</keyword>
<evidence type="ECO:0000313" key="5">
    <source>
        <dbReference type="Proteomes" id="UP000544134"/>
    </source>
</evidence>
<evidence type="ECO:0000313" key="4">
    <source>
        <dbReference type="EMBL" id="NML99067.1"/>
    </source>
</evidence>
<dbReference type="RefSeq" id="WP_169486061.1">
    <property type="nucleotide sequence ID" value="NZ_JABBGJ010000013.1"/>
</dbReference>
<reference evidence="4 5" key="1">
    <citation type="submission" date="2020-04" db="EMBL/GenBank/DDBJ databases">
        <title>Paraburkholderia sp. RP-4-7 isolated from soil.</title>
        <authorList>
            <person name="Dahal R.H."/>
        </authorList>
    </citation>
    <scope>NUCLEOTIDE SEQUENCE [LARGE SCALE GENOMIC DNA]</scope>
    <source>
        <strain evidence="4 5">RP-4-7</strain>
    </source>
</reference>